<dbReference type="EMBL" id="PYSW02000004">
    <property type="protein sequence ID" value="KAG2392826.1"/>
    <property type="molecule type" value="Genomic_DNA"/>
</dbReference>
<dbReference type="PROSITE" id="PS51125">
    <property type="entry name" value="NHL"/>
    <property type="match status" value="1"/>
</dbReference>
<dbReference type="Proteomes" id="UP000816034">
    <property type="component" value="Unassembled WGS sequence"/>
</dbReference>
<reference evidence="3 4" key="1">
    <citation type="journal article" date="2018" name="BMC Genomics">
        <title>The genome of Naegleria lovaniensis, the basis for a comparative approach to unravel pathogenicity factors of the human pathogenic amoeba N. fowleri.</title>
        <authorList>
            <person name="Liechti N."/>
            <person name="Schurch N."/>
            <person name="Bruggmann R."/>
            <person name="Wittwer M."/>
        </authorList>
    </citation>
    <scope>NUCLEOTIDE SEQUENCE [LARGE SCALE GENOMIC DNA]</scope>
    <source>
        <strain evidence="3 4">ATCC 30569</strain>
    </source>
</reference>
<dbReference type="SUPFAM" id="SSF75011">
    <property type="entry name" value="3-carboxy-cis,cis-mucoante lactonizing enzyme"/>
    <property type="match status" value="1"/>
</dbReference>
<evidence type="ECO:0000313" key="3">
    <source>
        <dbReference type="EMBL" id="KAG2392826.1"/>
    </source>
</evidence>
<dbReference type="InterPro" id="IPR050952">
    <property type="entry name" value="TRIM-NHL_E3_ligases"/>
</dbReference>
<gene>
    <name evidence="3" type="ORF">C9374_011551</name>
</gene>
<dbReference type="GO" id="GO:0008270">
    <property type="term" value="F:zinc ion binding"/>
    <property type="evidence" value="ECO:0007669"/>
    <property type="project" value="UniProtKB-KW"/>
</dbReference>
<dbReference type="GeneID" id="68104005"/>
<dbReference type="GO" id="GO:0000209">
    <property type="term" value="P:protein polyubiquitination"/>
    <property type="evidence" value="ECO:0007669"/>
    <property type="project" value="TreeGrafter"/>
</dbReference>
<dbReference type="GO" id="GO:0061630">
    <property type="term" value="F:ubiquitin protein ligase activity"/>
    <property type="evidence" value="ECO:0007669"/>
    <property type="project" value="TreeGrafter"/>
</dbReference>
<organism evidence="3 4">
    <name type="scientific">Naegleria lovaniensis</name>
    <name type="common">Amoeba</name>
    <dbReference type="NCBI Taxonomy" id="51637"/>
    <lineage>
        <taxon>Eukaryota</taxon>
        <taxon>Discoba</taxon>
        <taxon>Heterolobosea</taxon>
        <taxon>Tetramitia</taxon>
        <taxon>Eutetramitia</taxon>
        <taxon>Vahlkampfiidae</taxon>
        <taxon>Naegleria</taxon>
    </lineage>
</organism>
<dbReference type="GO" id="GO:0043161">
    <property type="term" value="P:proteasome-mediated ubiquitin-dependent protein catabolic process"/>
    <property type="evidence" value="ECO:0007669"/>
    <property type="project" value="TreeGrafter"/>
</dbReference>
<sequence length="432" mass="49706">MVVLLHLQDFQNANPSPNTNILHSLLQYALSQPPPSLKHELFSNQFELQHTIGRVGWNGPISEYELHNPRDIKISYRHECIIVIETCRVNVLLIRLAFFDLNSKKFLGVFDSPRTGYLNYLCVEENYNELQQDALIFGCFEKAGVYKYDLHTIMKYCLHSIPFKNEVKDVQGEENVVSPSLDHEYFEKPKCQYLWHVTDPIRHPCGIAVCEQEKNKHSSSMNHVYVCDSDACCIHILNSRNGSYISKLDISNMDPTVSISGDQKMHPFGIAFAMDHVTGNQTLFVSCNPAQIQIFEKRRKIPSIRDECLNCFKNHKQEEWMFVKQVGQSGTQNGAFNDPNALAVICSNQEFLIYVSDFRNHRIQVFSWKGNRNVKDTTIPLMSSDWEHVKSFGTCGRGQRHCLYFPFSLCLNKNSGELLVTDSSNSRIQFFK</sequence>
<name>A0AA88KQW6_NAELO</name>
<keyword evidence="1" id="KW-0677">Repeat</keyword>
<protein>
    <submittedName>
        <fullName evidence="3">Uncharacterized protein</fullName>
    </submittedName>
</protein>
<evidence type="ECO:0000313" key="4">
    <source>
        <dbReference type="Proteomes" id="UP000816034"/>
    </source>
</evidence>
<dbReference type="Gene3D" id="2.120.10.30">
    <property type="entry name" value="TolB, C-terminal domain"/>
    <property type="match status" value="1"/>
</dbReference>
<evidence type="ECO:0000256" key="2">
    <source>
        <dbReference type="PROSITE-ProRule" id="PRU00504"/>
    </source>
</evidence>
<dbReference type="AlphaFoldDB" id="A0AA88KQW6"/>
<feature type="repeat" description="NHL" evidence="2">
    <location>
        <begin position="323"/>
        <end position="369"/>
    </location>
</feature>
<keyword evidence="4" id="KW-1185">Reference proteome</keyword>
<dbReference type="InterPro" id="IPR011042">
    <property type="entry name" value="6-blade_b-propeller_TolB-like"/>
</dbReference>
<dbReference type="PANTHER" id="PTHR24104:SF25">
    <property type="entry name" value="PROTEIN LIN-41"/>
    <property type="match status" value="1"/>
</dbReference>
<proteinExistence type="predicted"/>
<dbReference type="InterPro" id="IPR001258">
    <property type="entry name" value="NHL_repeat"/>
</dbReference>
<accession>A0AA88KQW6</accession>
<dbReference type="PANTHER" id="PTHR24104">
    <property type="entry name" value="E3 UBIQUITIN-PROTEIN LIGASE NHLRC1-RELATED"/>
    <property type="match status" value="1"/>
</dbReference>
<dbReference type="RefSeq" id="XP_044554720.1">
    <property type="nucleotide sequence ID" value="XM_044687219.1"/>
</dbReference>
<evidence type="ECO:0000256" key="1">
    <source>
        <dbReference type="ARBA" id="ARBA00022737"/>
    </source>
</evidence>
<dbReference type="Pfam" id="PF01436">
    <property type="entry name" value="NHL"/>
    <property type="match status" value="2"/>
</dbReference>
<comment type="caution">
    <text evidence="3">The sequence shown here is derived from an EMBL/GenBank/DDBJ whole genome shotgun (WGS) entry which is preliminary data.</text>
</comment>